<dbReference type="PANTHER" id="PTHR11640:SF31">
    <property type="entry name" value="IRREGULAR CHIASM C-ROUGHEST PROTEIN-RELATED"/>
    <property type="match status" value="1"/>
</dbReference>
<dbReference type="Proteomes" id="UP000663874">
    <property type="component" value="Unassembled WGS sequence"/>
</dbReference>
<comment type="subcellular location">
    <subcellularLocation>
        <location evidence="1">Membrane</location>
        <topology evidence="1">Single-pass type I membrane protein</topology>
    </subcellularLocation>
</comment>
<gene>
    <name evidence="9" type="ORF">FNK824_LOCUS15169</name>
    <name evidence="8" type="ORF">OTI717_LOCUS10051</name>
</gene>
<evidence type="ECO:0000256" key="2">
    <source>
        <dbReference type="ARBA" id="ARBA00023136"/>
    </source>
</evidence>
<evidence type="ECO:0000313" key="9">
    <source>
        <dbReference type="EMBL" id="CAF3803925.1"/>
    </source>
</evidence>
<dbReference type="Proteomes" id="UP000663823">
    <property type="component" value="Unassembled WGS sequence"/>
</dbReference>
<evidence type="ECO:0000313" key="8">
    <source>
        <dbReference type="EMBL" id="CAF3662970.1"/>
    </source>
</evidence>
<evidence type="ECO:0000259" key="7">
    <source>
        <dbReference type="PROSITE" id="PS50835"/>
    </source>
</evidence>
<evidence type="ECO:0000256" key="6">
    <source>
        <dbReference type="SAM" id="Phobius"/>
    </source>
</evidence>
<dbReference type="GO" id="GO:0005886">
    <property type="term" value="C:plasma membrane"/>
    <property type="evidence" value="ECO:0007669"/>
    <property type="project" value="TreeGrafter"/>
</dbReference>
<evidence type="ECO:0000256" key="1">
    <source>
        <dbReference type="ARBA" id="ARBA00004479"/>
    </source>
</evidence>
<organism evidence="8 10">
    <name type="scientific">Rotaria sordida</name>
    <dbReference type="NCBI Taxonomy" id="392033"/>
    <lineage>
        <taxon>Eukaryota</taxon>
        <taxon>Metazoa</taxon>
        <taxon>Spiralia</taxon>
        <taxon>Gnathifera</taxon>
        <taxon>Rotifera</taxon>
        <taxon>Eurotatoria</taxon>
        <taxon>Bdelloidea</taxon>
        <taxon>Philodinida</taxon>
        <taxon>Philodinidae</taxon>
        <taxon>Rotaria</taxon>
    </lineage>
</organism>
<feature type="transmembrane region" description="Helical" evidence="6">
    <location>
        <begin position="124"/>
        <end position="150"/>
    </location>
</feature>
<dbReference type="PANTHER" id="PTHR11640">
    <property type="entry name" value="NEPHRIN"/>
    <property type="match status" value="1"/>
</dbReference>
<protein>
    <recommendedName>
        <fullName evidence="7">Ig-like domain-containing protein</fullName>
    </recommendedName>
</protein>
<keyword evidence="3" id="KW-1015">Disulfide bond</keyword>
<comment type="caution">
    <text evidence="8">The sequence shown here is derived from an EMBL/GenBank/DDBJ whole genome shotgun (WGS) entry which is preliminary data.</text>
</comment>
<evidence type="ECO:0000256" key="3">
    <source>
        <dbReference type="ARBA" id="ARBA00023157"/>
    </source>
</evidence>
<dbReference type="SUPFAM" id="SSF48726">
    <property type="entry name" value="Immunoglobulin"/>
    <property type="match status" value="2"/>
</dbReference>
<dbReference type="EMBL" id="CAJOAX010000887">
    <property type="protein sequence ID" value="CAF3662970.1"/>
    <property type="molecule type" value="Genomic_DNA"/>
</dbReference>
<dbReference type="EMBL" id="CAJOBE010002170">
    <property type="protein sequence ID" value="CAF3803925.1"/>
    <property type="molecule type" value="Genomic_DNA"/>
</dbReference>
<keyword evidence="5" id="KW-0393">Immunoglobulin domain</keyword>
<keyword evidence="6" id="KW-0812">Transmembrane</keyword>
<keyword evidence="2 6" id="KW-0472">Membrane</keyword>
<sequence length="609" mass="69405">MATEPIVPSLWFVESSEDSHTTASRLTPIDNRSALLSYPHRSLYKAEVLINGHLKKNWNTCWTKVVAVNELIIGLLIFIIGILIVLFQLSLSSTAHGIWTGALAFIAGLFAFFTIIYRRHRFFLVVASIHIITGLASTILIFISVFAIALQMNNKNSNSTININDRQLNYGLHITLISLDAKTVAFCHISKINMFFISIIFLTIINPSIQSGQPSLKLTFVPDETYFTNGHHVDILCELLNPNEHTESPQLWHVDLKTGKHTPISRLLVNSPTNEAPDIFKRNSNKRIEFLKKNHIRIKNLLLEDSSRYACNCPDCEQQLEEQNKLLQIMKLVEPIWYIEPGWPMQENAKTTIRCIANDFYPYVNYKIIQNHHEINQLGKSVTPTTDLFPQKFSWEATVMPTADWHNQTLRCTVTQGNTEQHATKVLDVLFTPRFLKCEEKQYVNSTKENATIECSYSGNPAPTLTWFRQIDEKPIKPEIGITIETKDEHHGKYKSIVIFDREKLISMPSTTTLTTTTIKSSNGKSDLINKPKAIAGDNYYQQLLNDGFIVKLTHNDEVKGFHKITIVSDINEVRSTKLDNSSIKTIQNLSTSIILLSFLTVLYMIQYH</sequence>
<name>A0A818RW28_9BILA</name>
<dbReference type="GO" id="GO:0098609">
    <property type="term" value="P:cell-cell adhesion"/>
    <property type="evidence" value="ECO:0007669"/>
    <property type="project" value="TreeGrafter"/>
</dbReference>
<dbReference type="GO" id="GO:0050839">
    <property type="term" value="F:cell adhesion molecule binding"/>
    <property type="evidence" value="ECO:0007669"/>
    <property type="project" value="TreeGrafter"/>
</dbReference>
<dbReference type="InterPro" id="IPR013783">
    <property type="entry name" value="Ig-like_fold"/>
</dbReference>
<accession>A0A818RW28</accession>
<evidence type="ECO:0000256" key="4">
    <source>
        <dbReference type="ARBA" id="ARBA00023180"/>
    </source>
</evidence>
<feature type="transmembrane region" description="Helical" evidence="6">
    <location>
        <begin position="97"/>
        <end position="117"/>
    </location>
</feature>
<dbReference type="InterPro" id="IPR036179">
    <property type="entry name" value="Ig-like_dom_sf"/>
</dbReference>
<feature type="domain" description="Ig-like" evidence="7">
    <location>
        <begin position="214"/>
        <end position="328"/>
    </location>
</feature>
<proteinExistence type="predicted"/>
<feature type="transmembrane region" description="Helical" evidence="6">
    <location>
        <begin position="71"/>
        <end position="91"/>
    </location>
</feature>
<dbReference type="InterPro" id="IPR007110">
    <property type="entry name" value="Ig-like_dom"/>
</dbReference>
<evidence type="ECO:0000313" key="10">
    <source>
        <dbReference type="Proteomes" id="UP000663823"/>
    </source>
</evidence>
<dbReference type="InterPro" id="IPR051275">
    <property type="entry name" value="Cell_adhesion_signaling"/>
</dbReference>
<evidence type="ECO:0000256" key="5">
    <source>
        <dbReference type="ARBA" id="ARBA00023319"/>
    </source>
</evidence>
<dbReference type="Gene3D" id="2.60.40.10">
    <property type="entry name" value="Immunoglobulins"/>
    <property type="match status" value="2"/>
</dbReference>
<dbReference type="PROSITE" id="PS50835">
    <property type="entry name" value="IG_LIKE"/>
    <property type="match status" value="2"/>
</dbReference>
<dbReference type="GO" id="GO:0005911">
    <property type="term" value="C:cell-cell junction"/>
    <property type="evidence" value="ECO:0007669"/>
    <property type="project" value="TreeGrafter"/>
</dbReference>
<feature type="domain" description="Ig-like" evidence="7">
    <location>
        <begin position="433"/>
        <end position="507"/>
    </location>
</feature>
<keyword evidence="4" id="KW-0325">Glycoprotein</keyword>
<keyword evidence="6" id="KW-1133">Transmembrane helix</keyword>
<dbReference type="AlphaFoldDB" id="A0A818RW28"/>
<reference evidence="8" key="1">
    <citation type="submission" date="2021-02" db="EMBL/GenBank/DDBJ databases">
        <authorList>
            <person name="Nowell W R."/>
        </authorList>
    </citation>
    <scope>NUCLEOTIDE SEQUENCE</scope>
</reference>